<dbReference type="GO" id="GO:0051301">
    <property type="term" value="P:cell division"/>
    <property type="evidence" value="ECO:0007669"/>
    <property type="project" value="UniProtKB-UniRule"/>
</dbReference>
<comment type="subunit">
    <text evidence="9">Component of the RZZ complex.</text>
</comment>
<keyword evidence="4 9" id="KW-0132">Cell division</keyword>
<reference evidence="10 11" key="1">
    <citation type="submission" date="2015-04" db="EMBL/GenBank/DDBJ databases">
        <authorList>
            <person name="Syromyatnikov M.Y."/>
            <person name="Popov V.N."/>
        </authorList>
    </citation>
    <scope>NUCLEOTIDE SEQUENCE [LARGE SCALE GENOMIC DNA]</scope>
</reference>
<dbReference type="GO" id="GO:0034501">
    <property type="term" value="P:protein localization to kinetochore"/>
    <property type="evidence" value="ECO:0007669"/>
    <property type="project" value="UniProtKB-UniRule"/>
</dbReference>
<name>A0A1J1HYQ9_9DIPT</name>
<comment type="similarity">
    <text evidence="2 9">Belongs to the ZWILCH family.</text>
</comment>
<dbReference type="Gene3D" id="1.20.58.730">
    <property type="match status" value="1"/>
</dbReference>
<dbReference type="InterPro" id="IPR018630">
    <property type="entry name" value="Zwilch"/>
</dbReference>
<evidence type="ECO:0000256" key="1">
    <source>
        <dbReference type="ARBA" id="ARBA00004629"/>
    </source>
</evidence>
<keyword evidence="8 9" id="KW-0137">Centromere</keyword>
<evidence type="ECO:0000256" key="5">
    <source>
        <dbReference type="ARBA" id="ARBA00022776"/>
    </source>
</evidence>
<comment type="subcellular location">
    <subcellularLocation>
        <location evidence="1 9">Chromosome</location>
        <location evidence="1 9">Centromere</location>
        <location evidence="1 9">Kinetochore</location>
    </subcellularLocation>
</comment>
<evidence type="ECO:0000256" key="2">
    <source>
        <dbReference type="ARBA" id="ARBA00009062"/>
    </source>
</evidence>
<evidence type="ECO:0000256" key="7">
    <source>
        <dbReference type="ARBA" id="ARBA00023306"/>
    </source>
</evidence>
<comment type="function">
    <text evidence="9">Essential component of the mitotic checkpoint, which prevents cells from prematurely exiting mitosis. Required for the assembly of the dynein-dynactin and MAD1-MAD2 complexes onto kinetochores. Its function related to the spindle assembly machinery is proposed to depend on its association in the mitotic RZZ complex.</text>
</comment>
<dbReference type="Proteomes" id="UP000183832">
    <property type="component" value="Unassembled WGS sequence"/>
</dbReference>
<keyword evidence="6 9" id="KW-0995">Kinetochore</keyword>
<dbReference type="PANTHER" id="PTHR15995">
    <property type="entry name" value="PROTEIN ZWILCH HOMOLOG"/>
    <property type="match status" value="1"/>
</dbReference>
<gene>
    <name evidence="10" type="primary">putative Protein zwilch</name>
    <name evidence="10" type="ORF">CLUMA_CG006551</name>
</gene>
<dbReference type="GO" id="GO:1990423">
    <property type="term" value="C:RZZ complex"/>
    <property type="evidence" value="ECO:0007669"/>
    <property type="project" value="UniProtKB-UniRule"/>
</dbReference>
<evidence type="ECO:0000256" key="3">
    <source>
        <dbReference type="ARBA" id="ARBA00022454"/>
    </source>
</evidence>
<organism evidence="10 11">
    <name type="scientific">Clunio marinus</name>
    <dbReference type="NCBI Taxonomy" id="568069"/>
    <lineage>
        <taxon>Eukaryota</taxon>
        <taxon>Metazoa</taxon>
        <taxon>Ecdysozoa</taxon>
        <taxon>Arthropoda</taxon>
        <taxon>Hexapoda</taxon>
        <taxon>Insecta</taxon>
        <taxon>Pterygota</taxon>
        <taxon>Neoptera</taxon>
        <taxon>Endopterygota</taxon>
        <taxon>Diptera</taxon>
        <taxon>Nematocera</taxon>
        <taxon>Chironomoidea</taxon>
        <taxon>Chironomidae</taxon>
        <taxon>Clunio</taxon>
    </lineage>
</organism>
<dbReference type="EMBL" id="CVRI01000036">
    <property type="protein sequence ID" value="CRK93091.1"/>
    <property type="molecule type" value="Genomic_DNA"/>
</dbReference>
<keyword evidence="3 9" id="KW-0158">Chromosome</keyword>
<protein>
    <recommendedName>
        <fullName evidence="9">Protein zwilch</fullName>
    </recommendedName>
</protein>
<sequence>MSNLTNVYAYIRKSYPDSDILYGKLPSYIKTISGIHFEKIIFIFKENRNILKEENEFNISGNKDKSTSLNLTGNPLEDDKSIEELINTTIASSTFMRKPWQEIEESYTPIEVAMARKMINDVSNQIVDNSYGWIFILCKDPLETLSNSTLMLSHQIHSKNNCRGILKYLGVVKHKQKSMEYLLKIHRSFITSNPKIECQLESRFQISPNIILKFSHNNATSTALIDHINEFSEVVLHQKVEIGKGHILCEDFWSQIQLLNMIKNDIIKFKDTSGDGTLVEPNYSYGSSDLTFENLQEKVYRILAEVNTIKEENNNVDIGLENVIKKSRHRPLTEVTDLLWDLLKFISSYHDLKKIMTFIFQISSRSNIVNIPTNKNRLGELIRDLCLQRLAIPHLHGTEPLELLLEIGIEKLIKDYEYIFNESKICNLNGVIIGGSKVKESNENCLSVRKSIANAVEKSAEKQRKTFLKKVSGRIESNDSDDEGIKNSRFVKCEVDDSISKLVQLHLSVEHLLLIQNNISMDLDYANISKKLFERSLTLFDELPKFDKFEFLIYDKKICHLVENFMPNAQKIILRSGNKFKEIENVFYFDMEQIFPFLIEREENEEIVDKSGDSSHFFNYTIITSKY</sequence>
<evidence type="ECO:0000256" key="8">
    <source>
        <dbReference type="ARBA" id="ARBA00023328"/>
    </source>
</evidence>
<dbReference type="GO" id="GO:0007094">
    <property type="term" value="P:mitotic spindle assembly checkpoint signaling"/>
    <property type="evidence" value="ECO:0007669"/>
    <property type="project" value="UniProtKB-UniRule"/>
</dbReference>
<evidence type="ECO:0000256" key="6">
    <source>
        <dbReference type="ARBA" id="ARBA00022838"/>
    </source>
</evidence>
<proteinExistence type="inferred from homology"/>
<dbReference type="OrthoDB" id="5556307at2759"/>
<evidence type="ECO:0000313" key="11">
    <source>
        <dbReference type="Proteomes" id="UP000183832"/>
    </source>
</evidence>
<dbReference type="STRING" id="568069.A0A1J1HYQ9"/>
<keyword evidence="11" id="KW-1185">Reference proteome</keyword>
<dbReference type="Pfam" id="PF09817">
    <property type="entry name" value="Zwilch"/>
    <property type="match status" value="1"/>
</dbReference>
<evidence type="ECO:0000256" key="9">
    <source>
        <dbReference type="RuleBase" id="RU369076"/>
    </source>
</evidence>
<dbReference type="PANTHER" id="PTHR15995:SF1">
    <property type="entry name" value="PROTEIN ZWILCH HOMOLOG"/>
    <property type="match status" value="1"/>
</dbReference>
<evidence type="ECO:0000313" key="10">
    <source>
        <dbReference type="EMBL" id="CRK93091.1"/>
    </source>
</evidence>
<evidence type="ECO:0000256" key="4">
    <source>
        <dbReference type="ARBA" id="ARBA00022618"/>
    </source>
</evidence>
<keyword evidence="7 9" id="KW-0131">Cell cycle</keyword>
<accession>A0A1J1HYQ9</accession>
<keyword evidence="5 9" id="KW-0498">Mitosis</keyword>
<dbReference type="AlphaFoldDB" id="A0A1J1HYQ9"/>